<dbReference type="SUPFAM" id="SSF81383">
    <property type="entry name" value="F-box domain"/>
    <property type="match status" value="1"/>
</dbReference>
<dbReference type="CDD" id="cd22160">
    <property type="entry name" value="F-box_AtFBL13-like"/>
    <property type="match status" value="1"/>
</dbReference>
<accession>A0ABC9B994</accession>
<evidence type="ECO:0000259" key="1">
    <source>
        <dbReference type="Pfam" id="PF00646"/>
    </source>
</evidence>
<dbReference type="InterPro" id="IPR032675">
    <property type="entry name" value="LRR_dom_sf"/>
</dbReference>
<protein>
    <recommendedName>
        <fullName evidence="1">F-box domain-containing protein</fullName>
    </recommendedName>
</protein>
<dbReference type="InterPro" id="IPR036047">
    <property type="entry name" value="F-box-like_dom_sf"/>
</dbReference>
<dbReference type="PANTHER" id="PTHR34223:SF88">
    <property type="entry name" value="OS11G0200950 PROTEIN"/>
    <property type="match status" value="1"/>
</dbReference>
<dbReference type="SUPFAM" id="SSF52047">
    <property type="entry name" value="RNI-like"/>
    <property type="match status" value="1"/>
</dbReference>
<proteinExistence type="predicted"/>
<feature type="domain" description="F-box" evidence="1">
    <location>
        <begin position="24"/>
        <end position="65"/>
    </location>
</feature>
<dbReference type="AlphaFoldDB" id="A0ABC9B994"/>
<dbReference type="InterPro" id="IPR001810">
    <property type="entry name" value="F-box_dom"/>
</dbReference>
<dbReference type="Pfam" id="PF00646">
    <property type="entry name" value="F-box"/>
    <property type="match status" value="1"/>
</dbReference>
<dbReference type="InterPro" id="IPR053197">
    <property type="entry name" value="F-box_SCFL_complex_component"/>
</dbReference>
<dbReference type="Gene3D" id="1.20.1280.50">
    <property type="match status" value="1"/>
</dbReference>
<evidence type="ECO:0000313" key="2">
    <source>
        <dbReference type="EMBL" id="CAL4994409.1"/>
    </source>
</evidence>
<dbReference type="Gene3D" id="3.80.10.10">
    <property type="entry name" value="Ribonuclease Inhibitor"/>
    <property type="match status" value="1"/>
</dbReference>
<reference evidence="2 3" key="2">
    <citation type="submission" date="2024-10" db="EMBL/GenBank/DDBJ databases">
        <authorList>
            <person name="Ryan C."/>
        </authorList>
    </citation>
    <scope>NUCLEOTIDE SEQUENCE [LARGE SCALE GENOMIC DNA]</scope>
</reference>
<dbReference type="InterPro" id="IPR053781">
    <property type="entry name" value="F-box_AtFBL13-like"/>
</dbReference>
<evidence type="ECO:0000313" key="3">
    <source>
        <dbReference type="Proteomes" id="UP001497457"/>
    </source>
</evidence>
<keyword evidence="3" id="KW-1185">Reference proteome</keyword>
<dbReference type="PANTHER" id="PTHR34223">
    <property type="entry name" value="OS11G0201299 PROTEIN"/>
    <property type="match status" value="1"/>
</dbReference>
<dbReference type="Proteomes" id="UP001497457">
    <property type="component" value="Chromosome 24b"/>
</dbReference>
<name>A0ABC9B994_9POAL</name>
<organism evidence="2 3">
    <name type="scientific">Urochloa decumbens</name>
    <dbReference type="NCBI Taxonomy" id="240449"/>
    <lineage>
        <taxon>Eukaryota</taxon>
        <taxon>Viridiplantae</taxon>
        <taxon>Streptophyta</taxon>
        <taxon>Embryophyta</taxon>
        <taxon>Tracheophyta</taxon>
        <taxon>Spermatophyta</taxon>
        <taxon>Magnoliopsida</taxon>
        <taxon>Liliopsida</taxon>
        <taxon>Poales</taxon>
        <taxon>Poaceae</taxon>
        <taxon>PACMAD clade</taxon>
        <taxon>Panicoideae</taxon>
        <taxon>Panicodae</taxon>
        <taxon>Paniceae</taxon>
        <taxon>Melinidinae</taxon>
        <taxon>Urochloa</taxon>
    </lineage>
</organism>
<reference evidence="3" key="1">
    <citation type="submission" date="2024-06" db="EMBL/GenBank/DDBJ databases">
        <authorList>
            <person name="Ryan C."/>
        </authorList>
    </citation>
    <scope>NUCLEOTIDE SEQUENCE [LARGE SCALE GENOMIC DNA]</scope>
</reference>
<dbReference type="EMBL" id="OZ075134">
    <property type="protein sequence ID" value="CAL4994409.1"/>
    <property type="molecule type" value="Genomic_DNA"/>
</dbReference>
<sequence>MQQQETMVSERKLKQIKTGSEDRISTLPDEILQHLISFLPAKEAVQTCLLVAKGWCHLWKSMPVLRIIADEWQNEQDVKKLNMFMKNLLLKRNDSAPLDVCEVRIGEYVDYEGDPRVDSLIRNALLHKARIIRVTLTSEYNWADLDGLPLISLHLTRLELTHMDLRDDVLDYSSCPALKNLVMRGCYIIHSRKISSQTLEELTIIDCTFDPCDRTQISAPNLVRLELADFDGATPMIEGMPSLIKATIRLYGSEDVCGKEEFKGTCSIVRCHNCGTLSNEDFNRHSVLIKGLSEAESLELVAECRAFIFKRDLLWCPTFSKLKTLVLNEWCVAIDSRPLICILQHTPALETLILKLGQAPDYWDEMEGTYDGKSAQPLASKKLKVVKVHYEELDMWVLNIVKIVKSHLGTEEVKERR</sequence>
<gene>
    <name evidence="2" type="ORF">URODEC1_LOCUS61912</name>
</gene>